<dbReference type="EMBL" id="MTSM01000028">
    <property type="protein sequence ID" value="OPX54333.1"/>
    <property type="molecule type" value="Genomic_DNA"/>
</dbReference>
<comment type="cofactor">
    <cofactor evidence="2">
        <name>Mn(2+)</name>
        <dbReference type="ChEBI" id="CHEBI:29035"/>
    </cofactor>
</comment>
<keyword evidence="5" id="KW-0645">Protease</keyword>
<evidence type="ECO:0000256" key="5">
    <source>
        <dbReference type="ARBA" id="ARBA00022670"/>
    </source>
</evidence>
<dbReference type="EC" id="3.4.11.9" evidence="4"/>
<dbReference type="InterPro" id="IPR036005">
    <property type="entry name" value="Creatinase/aminopeptidase-like"/>
</dbReference>
<gene>
    <name evidence="15" type="ORF">BTE48_14850</name>
</gene>
<dbReference type="GO" id="GO:0006508">
    <property type="term" value="P:proteolysis"/>
    <property type="evidence" value="ECO:0007669"/>
    <property type="project" value="UniProtKB-KW"/>
</dbReference>
<sequence length="449" mass="50346">MKSNKPISQAEYHQRRLALVEQLPENSLVVIPAAETCYRNHDADYRFRQNSDFYYLTGFPEPDAWLVLSYRVLEADKAPCLQSTLFSLPKDRAQEIWTGYRIGQAQAQEEYGIDQAFTLDQLDAQLPKLLDGVEHLYYPMAGDNALSQRVNQWCQQVRQKARQGAVAPEQQHNLLPLLHEMRLFKSAAEQDIMRQAAEISAQAHCHAMRVCRPDMMEYQLEAEFLYQFMQSGSRSVAYNTIVGGGDNACVLHYVENDQPLKKGDLVLIDAGCELHNYAADITRTFPVSGRFSSEQAKLYQVVLDAQLAAIEQVKPGLDCHAPHRAAVQVLTQGLLDLGLLQGELETLIATEAYRRFYMHGTSHWLGLDVHDAGRYKINGQSRPLAEGMVLTIEPGLYIAPDDESVEARWRGIGIRIEDDVIVTATGAEVITASVPKTIADIEALMLNIG</sequence>
<dbReference type="InterPro" id="IPR001131">
    <property type="entry name" value="Peptidase_M24B_aminopep-P_CS"/>
</dbReference>
<proteinExistence type="inferred from homology"/>
<dbReference type="PANTHER" id="PTHR43226:SF4">
    <property type="entry name" value="XAA-PRO AMINOPEPTIDASE 3"/>
    <property type="match status" value="1"/>
</dbReference>
<evidence type="ECO:0000256" key="9">
    <source>
        <dbReference type="ARBA" id="ARBA00023211"/>
    </source>
</evidence>
<dbReference type="SMART" id="SM01011">
    <property type="entry name" value="AMP_N"/>
    <property type="match status" value="1"/>
</dbReference>
<keyword evidence="9" id="KW-0464">Manganese</keyword>
<dbReference type="GO" id="GO:0070006">
    <property type="term" value="F:metalloaminopeptidase activity"/>
    <property type="evidence" value="ECO:0007669"/>
    <property type="project" value="InterPro"/>
</dbReference>
<dbReference type="SUPFAM" id="SSF53092">
    <property type="entry name" value="Creatinase/prolidase N-terminal domain"/>
    <property type="match status" value="1"/>
</dbReference>
<evidence type="ECO:0000256" key="1">
    <source>
        <dbReference type="ARBA" id="ARBA00001424"/>
    </source>
</evidence>
<dbReference type="FunFam" id="3.90.230.10:FF:000002">
    <property type="entry name" value="Xaa-Pro aminopeptidase 3"/>
    <property type="match status" value="1"/>
</dbReference>
<evidence type="ECO:0000313" key="15">
    <source>
        <dbReference type="EMBL" id="OPX54333.1"/>
    </source>
</evidence>
<dbReference type="AlphaFoldDB" id="A0A1T4SDC0"/>
<keyword evidence="7" id="KW-0378">Hydrolase</keyword>
<dbReference type="RefSeq" id="WP_078746472.1">
    <property type="nucleotide sequence ID" value="NZ_FUXG01000029.1"/>
</dbReference>
<dbReference type="STRING" id="64969.SAMN02745127_02958"/>
<comment type="catalytic activity">
    <reaction evidence="1">
        <text>Release of any N-terminal amino acid, including proline, that is linked to proline, even from a dipeptide or tripeptide.</text>
        <dbReference type="EC" id="3.4.11.9"/>
    </reaction>
</comment>
<reference evidence="15 16" key="1">
    <citation type="submission" date="2017-01" db="EMBL/GenBank/DDBJ databases">
        <title>Genome Sequencing of a Marine Spirillum, Oceanospirillum multiglobuliferum ATCC 33336, from Japan.</title>
        <authorList>
            <person name="Carney J.G."/>
            <person name="Trachtenberg A.M."/>
            <person name="Rheaume B.A."/>
            <person name="Linnane J.D."/>
            <person name="Pitts N.L."/>
            <person name="Mykles D.L."/>
            <person name="Maclea K.S."/>
        </authorList>
    </citation>
    <scope>NUCLEOTIDE SEQUENCE [LARGE SCALE GENOMIC DNA]</scope>
    <source>
        <strain evidence="15 16">ATCC 33336</strain>
    </source>
</reference>
<dbReference type="Pfam" id="PF00557">
    <property type="entry name" value="Peptidase_M24"/>
    <property type="match status" value="1"/>
</dbReference>
<protein>
    <recommendedName>
        <fullName evidence="10">Xaa-Pro aminopeptidase</fullName>
        <ecNumber evidence="4">3.4.11.9</ecNumber>
    </recommendedName>
    <alternativeName>
        <fullName evidence="11">Aminopeptidase P II</fullName>
    </alternativeName>
    <alternativeName>
        <fullName evidence="12">X-Pro aminopeptidase</fullName>
    </alternativeName>
</protein>
<dbReference type="InterPro" id="IPR052433">
    <property type="entry name" value="X-Pro_dipept-like"/>
</dbReference>
<dbReference type="PROSITE" id="PS00491">
    <property type="entry name" value="PROLINE_PEPTIDASE"/>
    <property type="match status" value="1"/>
</dbReference>
<dbReference type="InterPro" id="IPR000994">
    <property type="entry name" value="Pept_M24"/>
</dbReference>
<dbReference type="Pfam" id="PF05195">
    <property type="entry name" value="AMP_N"/>
    <property type="match status" value="1"/>
</dbReference>
<evidence type="ECO:0000256" key="8">
    <source>
        <dbReference type="ARBA" id="ARBA00023049"/>
    </source>
</evidence>
<dbReference type="InterPro" id="IPR029149">
    <property type="entry name" value="Creatin/AminoP/Spt16_N"/>
</dbReference>
<dbReference type="PANTHER" id="PTHR43226">
    <property type="entry name" value="XAA-PRO AMINOPEPTIDASE 3"/>
    <property type="match status" value="1"/>
</dbReference>
<dbReference type="SUPFAM" id="SSF55920">
    <property type="entry name" value="Creatinase/aminopeptidase"/>
    <property type="match status" value="1"/>
</dbReference>
<keyword evidence="6 13" id="KW-0479">Metal-binding</keyword>
<evidence type="ECO:0000256" key="12">
    <source>
        <dbReference type="ARBA" id="ARBA00081411"/>
    </source>
</evidence>
<dbReference type="GO" id="GO:0030145">
    <property type="term" value="F:manganese ion binding"/>
    <property type="evidence" value="ECO:0007669"/>
    <property type="project" value="InterPro"/>
</dbReference>
<dbReference type="Gene3D" id="3.40.350.10">
    <property type="entry name" value="Creatinase/prolidase N-terminal domain"/>
    <property type="match status" value="1"/>
</dbReference>
<feature type="domain" description="Aminopeptidase P N-terminal" evidence="14">
    <location>
        <begin position="7"/>
        <end position="147"/>
    </location>
</feature>
<dbReference type="CDD" id="cd01087">
    <property type="entry name" value="Prolidase"/>
    <property type="match status" value="1"/>
</dbReference>
<evidence type="ECO:0000256" key="6">
    <source>
        <dbReference type="ARBA" id="ARBA00022723"/>
    </source>
</evidence>
<dbReference type="NCBIfam" id="NF008131">
    <property type="entry name" value="PRK10879.1"/>
    <property type="match status" value="1"/>
</dbReference>
<evidence type="ECO:0000256" key="7">
    <source>
        <dbReference type="ARBA" id="ARBA00022801"/>
    </source>
</evidence>
<organism evidence="15 16">
    <name type="scientific">Oceanospirillum multiglobuliferum</name>
    <dbReference type="NCBI Taxonomy" id="64969"/>
    <lineage>
        <taxon>Bacteria</taxon>
        <taxon>Pseudomonadati</taxon>
        <taxon>Pseudomonadota</taxon>
        <taxon>Gammaproteobacteria</taxon>
        <taxon>Oceanospirillales</taxon>
        <taxon>Oceanospirillaceae</taxon>
        <taxon>Oceanospirillum</taxon>
    </lineage>
</organism>
<keyword evidence="15" id="KW-0031">Aminopeptidase</keyword>
<evidence type="ECO:0000259" key="14">
    <source>
        <dbReference type="SMART" id="SM01011"/>
    </source>
</evidence>
<evidence type="ECO:0000256" key="10">
    <source>
        <dbReference type="ARBA" id="ARBA00069363"/>
    </source>
</evidence>
<dbReference type="GO" id="GO:0005829">
    <property type="term" value="C:cytosol"/>
    <property type="evidence" value="ECO:0007669"/>
    <property type="project" value="TreeGrafter"/>
</dbReference>
<evidence type="ECO:0000256" key="3">
    <source>
        <dbReference type="ARBA" id="ARBA00008766"/>
    </source>
</evidence>
<comment type="similarity">
    <text evidence="3 13">Belongs to the peptidase M24B family.</text>
</comment>
<evidence type="ECO:0000256" key="4">
    <source>
        <dbReference type="ARBA" id="ARBA00012574"/>
    </source>
</evidence>
<evidence type="ECO:0000256" key="13">
    <source>
        <dbReference type="RuleBase" id="RU000590"/>
    </source>
</evidence>
<comment type="caution">
    <text evidence="15">The sequence shown here is derived from an EMBL/GenBank/DDBJ whole genome shotgun (WGS) entry which is preliminary data.</text>
</comment>
<dbReference type="Gene3D" id="3.90.230.10">
    <property type="entry name" value="Creatinase/methionine aminopeptidase superfamily"/>
    <property type="match status" value="1"/>
</dbReference>
<dbReference type="Proteomes" id="UP000191418">
    <property type="component" value="Unassembled WGS sequence"/>
</dbReference>
<evidence type="ECO:0000256" key="2">
    <source>
        <dbReference type="ARBA" id="ARBA00001936"/>
    </source>
</evidence>
<dbReference type="InterPro" id="IPR007865">
    <property type="entry name" value="Aminopep_P_N"/>
</dbReference>
<name>A0A1T4SDC0_9GAMM</name>
<evidence type="ECO:0000256" key="11">
    <source>
        <dbReference type="ARBA" id="ARBA00075356"/>
    </source>
</evidence>
<dbReference type="OrthoDB" id="9806388at2"/>
<accession>A0A1T4SDC0</accession>
<keyword evidence="16" id="KW-1185">Reference proteome</keyword>
<keyword evidence="8" id="KW-0482">Metalloprotease</keyword>
<evidence type="ECO:0000313" key="16">
    <source>
        <dbReference type="Proteomes" id="UP000191418"/>
    </source>
</evidence>